<evidence type="ECO:0000313" key="1">
    <source>
        <dbReference type="EMBL" id="NGM19940.1"/>
    </source>
</evidence>
<comment type="caution">
    <text evidence="1">The sequence shown here is derived from an EMBL/GenBank/DDBJ whole genome shotgun (WGS) entry which is preliminary data.</text>
</comment>
<name>A0A6M1LI34_9PROT</name>
<organism evidence="1 2">
    <name type="scientific">Falsiroseomonas algicola</name>
    <dbReference type="NCBI Taxonomy" id="2716930"/>
    <lineage>
        <taxon>Bacteria</taxon>
        <taxon>Pseudomonadati</taxon>
        <taxon>Pseudomonadota</taxon>
        <taxon>Alphaproteobacteria</taxon>
        <taxon>Acetobacterales</taxon>
        <taxon>Roseomonadaceae</taxon>
        <taxon>Falsiroseomonas</taxon>
    </lineage>
</organism>
<sequence>MRNAGLILAACLLLGACAERWSRPGTSEAEADAMVEACRNEAALAVPPHYVWQMTSPARIERDRNCWREGSQERCRVTERYRPAQYSQVDMNSGPREGWRRTCMTERGFTFQGYRPLRLE</sequence>
<gene>
    <name evidence="1" type="ORF">G3576_07930</name>
</gene>
<evidence type="ECO:0008006" key="3">
    <source>
        <dbReference type="Google" id="ProtNLM"/>
    </source>
</evidence>
<accession>A0A6M1LI34</accession>
<dbReference type="Proteomes" id="UP000475385">
    <property type="component" value="Unassembled WGS sequence"/>
</dbReference>
<dbReference type="EMBL" id="JAAIKB010000002">
    <property type="protein sequence ID" value="NGM19940.1"/>
    <property type="molecule type" value="Genomic_DNA"/>
</dbReference>
<protein>
    <recommendedName>
        <fullName evidence="3">Lipoprotein</fullName>
    </recommendedName>
</protein>
<proteinExistence type="predicted"/>
<keyword evidence="2" id="KW-1185">Reference proteome</keyword>
<dbReference type="PROSITE" id="PS51257">
    <property type="entry name" value="PROKAR_LIPOPROTEIN"/>
    <property type="match status" value="1"/>
</dbReference>
<dbReference type="AlphaFoldDB" id="A0A6M1LI34"/>
<evidence type="ECO:0000313" key="2">
    <source>
        <dbReference type="Proteomes" id="UP000475385"/>
    </source>
</evidence>
<dbReference type="RefSeq" id="WP_164693816.1">
    <property type="nucleotide sequence ID" value="NZ_JAAIKB010000002.1"/>
</dbReference>
<reference evidence="1 2" key="1">
    <citation type="submission" date="2020-03" db="EMBL/GenBank/DDBJ databases">
        <title>Roseomonas stagni sp. nov., isolated from pond water in Japan.</title>
        <authorList>
            <person name="Furuhata K."/>
            <person name="Miyamoto H."/>
            <person name="Goto K."/>
        </authorList>
    </citation>
    <scope>NUCLEOTIDE SEQUENCE [LARGE SCALE GENOMIC DNA]</scope>
    <source>
        <strain evidence="1 2">PeD5</strain>
    </source>
</reference>